<keyword evidence="5" id="KW-1185">Reference proteome</keyword>
<reference evidence="4 5" key="1">
    <citation type="submission" date="2021-07" db="EMBL/GenBank/DDBJ databases">
        <title>Shewanella sp. nov, isolated from SCS.</title>
        <authorList>
            <person name="Cao W.R."/>
        </authorList>
    </citation>
    <scope>NUCLEOTIDE SEQUENCE [LARGE SCALE GENOMIC DNA]</scope>
    <source>
        <strain evidence="4 5">NR704-98</strain>
    </source>
</reference>
<keyword evidence="1" id="KW-0902">Two-component regulatory system</keyword>
<evidence type="ECO:0000313" key="5">
    <source>
        <dbReference type="Proteomes" id="UP001195963"/>
    </source>
</evidence>
<feature type="domain" description="HPt" evidence="3">
    <location>
        <begin position="21"/>
        <end position="111"/>
    </location>
</feature>
<organism evidence="4 5">
    <name type="scientific">Shewanella nanhaiensis</name>
    <dbReference type="NCBI Taxonomy" id="2864872"/>
    <lineage>
        <taxon>Bacteria</taxon>
        <taxon>Pseudomonadati</taxon>
        <taxon>Pseudomonadota</taxon>
        <taxon>Gammaproteobacteria</taxon>
        <taxon>Alteromonadales</taxon>
        <taxon>Shewanellaceae</taxon>
        <taxon>Shewanella</taxon>
    </lineage>
</organism>
<protein>
    <submittedName>
        <fullName evidence="4">Hpt domain-containing protein</fullName>
    </submittedName>
</protein>
<evidence type="ECO:0000256" key="1">
    <source>
        <dbReference type="ARBA" id="ARBA00023012"/>
    </source>
</evidence>
<proteinExistence type="predicted"/>
<evidence type="ECO:0000313" key="4">
    <source>
        <dbReference type="EMBL" id="MBW8183431.1"/>
    </source>
</evidence>
<evidence type="ECO:0000256" key="2">
    <source>
        <dbReference type="PROSITE-ProRule" id="PRU00110"/>
    </source>
</evidence>
<gene>
    <name evidence="4" type="ORF">K0625_07105</name>
</gene>
<sequence length="130" mass="14297">MIEPNLKVLNKDIMLDLIGDDPVMIRQFEIDFLKQAKESLQKIILMYNQDSFTAVKEEAHFLKTSAAAVGAEQTSHLLKALEVSGDVGDKQKCKHLILEIKSSLKQVHGAIIDDSSSNSSMPSSQGDNAL</sequence>
<feature type="modified residue" description="Phosphohistidine" evidence="2">
    <location>
        <position position="60"/>
    </location>
</feature>
<dbReference type="InterPro" id="IPR036641">
    <property type="entry name" value="HPT_dom_sf"/>
</dbReference>
<evidence type="ECO:0000259" key="3">
    <source>
        <dbReference type="PROSITE" id="PS50894"/>
    </source>
</evidence>
<dbReference type="Gene3D" id="1.20.120.160">
    <property type="entry name" value="HPT domain"/>
    <property type="match status" value="1"/>
</dbReference>
<dbReference type="PROSITE" id="PS50894">
    <property type="entry name" value="HPT"/>
    <property type="match status" value="1"/>
</dbReference>
<dbReference type="EMBL" id="JAHZST010000004">
    <property type="protein sequence ID" value="MBW8183431.1"/>
    <property type="molecule type" value="Genomic_DNA"/>
</dbReference>
<dbReference type="SUPFAM" id="SSF47226">
    <property type="entry name" value="Histidine-containing phosphotransfer domain, HPT domain"/>
    <property type="match status" value="1"/>
</dbReference>
<dbReference type="Pfam" id="PF01627">
    <property type="entry name" value="Hpt"/>
    <property type="match status" value="1"/>
</dbReference>
<dbReference type="Proteomes" id="UP001195963">
    <property type="component" value="Unassembled WGS sequence"/>
</dbReference>
<accession>A0ABS7E156</accession>
<dbReference type="RefSeq" id="WP_220109054.1">
    <property type="nucleotide sequence ID" value="NZ_JAHZST010000004.1"/>
</dbReference>
<name>A0ABS7E156_9GAMM</name>
<comment type="caution">
    <text evidence="4">The sequence shown here is derived from an EMBL/GenBank/DDBJ whole genome shotgun (WGS) entry which is preliminary data.</text>
</comment>
<keyword evidence="2" id="KW-0597">Phosphoprotein</keyword>
<dbReference type="InterPro" id="IPR008207">
    <property type="entry name" value="Sig_transdc_His_kin_Hpt_dom"/>
</dbReference>